<evidence type="ECO:0000313" key="2">
    <source>
        <dbReference type="EMBL" id="JAA84595.1"/>
    </source>
</evidence>
<dbReference type="AlphaFoldDB" id="S4PC98"/>
<keyword evidence="1" id="KW-0812">Transmembrane</keyword>
<reference evidence="2" key="2">
    <citation type="submission" date="2013-05" db="EMBL/GenBank/DDBJ databases">
        <authorList>
            <person name="Carter J.-M."/>
            <person name="Baker S.C."/>
            <person name="Pink R."/>
            <person name="Carter D.R.F."/>
            <person name="Collins A."/>
            <person name="Tomlin J."/>
            <person name="Gibbs M."/>
            <person name="Breuker C.J."/>
        </authorList>
    </citation>
    <scope>NUCLEOTIDE SEQUENCE</scope>
    <source>
        <tissue evidence="2">Ovary</tissue>
    </source>
</reference>
<keyword evidence="1" id="KW-1133">Transmembrane helix</keyword>
<dbReference type="EMBL" id="GAIX01007965">
    <property type="protein sequence ID" value="JAA84595.1"/>
    <property type="molecule type" value="Transcribed_RNA"/>
</dbReference>
<keyword evidence="1" id="KW-0472">Membrane</keyword>
<proteinExistence type="predicted"/>
<sequence length="73" mass="8661">MIEKTINYFVVMLRLLIIGLFSLAYRYCRVLYKFTMPGYALLILIGVTDRHLYSKIETNFRYNVAFNSGNWLV</sequence>
<protein>
    <submittedName>
        <fullName evidence="2">Uncharacterized protein</fullName>
    </submittedName>
</protein>
<reference evidence="2" key="1">
    <citation type="journal article" date="2013" name="BMC Genomics">
        <title>Unscrambling butterfly oogenesis.</title>
        <authorList>
            <person name="Carter J.M."/>
            <person name="Baker S.C."/>
            <person name="Pink R."/>
            <person name="Carter D.R."/>
            <person name="Collins A."/>
            <person name="Tomlin J."/>
            <person name="Gibbs M."/>
            <person name="Breuker C.J."/>
        </authorList>
    </citation>
    <scope>NUCLEOTIDE SEQUENCE</scope>
    <source>
        <tissue evidence="2">Ovary</tissue>
    </source>
</reference>
<name>S4PC98_9NEOP</name>
<feature type="transmembrane region" description="Helical" evidence="1">
    <location>
        <begin position="6"/>
        <end position="28"/>
    </location>
</feature>
<organism evidence="2">
    <name type="scientific">Pararge aegeria</name>
    <name type="common">speckled wood butterfly</name>
    <dbReference type="NCBI Taxonomy" id="116150"/>
    <lineage>
        <taxon>Eukaryota</taxon>
        <taxon>Metazoa</taxon>
        <taxon>Ecdysozoa</taxon>
        <taxon>Arthropoda</taxon>
        <taxon>Hexapoda</taxon>
        <taxon>Insecta</taxon>
        <taxon>Pterygota</taxon>
        <taxon>Neoptera</taxon>
        <taxon>Endopterygota</taxon>
        <taxon>Lepidoptera</taxon>
        <taxon>Glossata</taxon>
        <taxon>Ditrysia</taxon>
        <taxon>Papilionoidea</taxon>
        <taxon>Nymphalidae</taxon>
        <taxon>Satyrinae</taxon>
        <taxon>Satyrini</taxon>
        <taxon>Parargina</taxon>
        <taxon>Pararge</taxon>
    </lineage>
</organism>
<accession>S4PC98</accession>
<evidence type="ECO:0000256" key="1">
    <source>
        <dbReference type="SAM" id="Phobius"/>
    </source>
</evidence>